<dbReference type="PANTHER" id="PTHR48081">
    <property type="entry name" value="AB HYDROLASE SUPERFAMILY PROTEIN C4A8.06C"/>
    <property type="match status" value="1"/>
</dbReference>
<gene>
    <name evidence="3" type="ORF">CLO192961_LOCUS172220</name>
</gene>
<dbReference type="EMBL" id="CABFNS010000737">
    <property type="protein sequence ID" value="VUC25599.1"/>
    <property type="molecule type" value="Genomic_DNA"/>
</dbReference>
<name>A0ABY6U3P0_BIOOC</name>
<sequence length="234" mass="25349">MVPEISEGLSVHDVHITVSDGERISVRVYTPSDQSGLLPGLVYIHGGGWTLGDLEGEDIACRAICAACQLVVVSIDYRLAPENPFPKGLEDSWDGLLWTIQNAAQLGIDGKNIILAGSSSGGNTTAVLAHRARDQGITLKGQILRIPATCHIDCYPPELQLYSMEELKDAPLLCKKSMELFYHYYNPPDPSSPEVSPLLNTNFKGLAPAYLQVSGMDPLRDEGLAYAEKLKQAG</sequence>
<keyword evidence="4" id="KW-1185">Reference proteome</keyword>
<dbReference type="InterPro" id="IPR029058">
    <property type="entry name" value="AB_hydrolase_fold"/>
</dbReference>
<feature type="domain" description="Alpha/beta hydrolase fold-3" evidence="2">
    <location>
        <begin position="41"/>
        <end position="234"/>
    </location>
</feature>
<dbReference type="Proteomes" id="UP000766486">
    <property type="component" value="Unassembled WGS sequence"/>
</dbReference>
<dbReference type="Pfam" id="PF07859">
    <property type="entry name" value="Abhydrolase_3"/>
    <property type="match status" value="1"/>
</dbReference>
<proteinExistence type="predicted"/>
<dbReference type="SUPFAM" id="SSF53474">
    <property type="entry name" value="alpha/beta-Hydrolases"/>
    <property type="match status" value="1"/>
</dbReference>
<dbReference type="InterPro" id="IPR050300">
    <property type="entry name" value="GDXG_lipolytic_enzyme"/>
</dbReference>
<evidence type="ECO:0000313" key="3">
    <source>
        <dbReference type="EMBL" id="VUC25599.1"/>
    </source>
</evidence>
<reference evidence="3 4" key="1">
    <citation type="submission" date="2019-06" db="EMBL/GenBank/DDBJ databases">
        <authorList>
            <person name="Broberg M."/>
        </authorList>
    </citation>
    <scope>NUCLEOTIDE SEQUENCE [LARGE SCALE GENOMIC DNA]</scope>
</reference>
<comment type="caution">
    <text evidence="3">The sequence shown here is derived from an EMBL/GenBank/DDBJ whole genome shotgun (WGS) entry which is preliminary data.</text>
</comment>
<organism evidence="3 4">
    <name type="scientific">Bionectria ochroleuca</name>
    <name type="common">Gliocladium roseum</name>
    <dbReference type="NCBI Taxonomy" id="29856"/>
    <lineage>
        <taxon>Eukaryota</taxon>
        <taxon>Fungi</taxon>
        <taxon>Dikarya</taxon>
        <taxon>Ascomycota</taxon>
        <taxon>Pezizomycotina</taxon>
        <taxon>Sordariomycetes</taxon>
        <taxon>Hypocreomycetidae</taxon>
        <taxon>Hypocreales</taxon>
        <taxon>Bionectriaceae</taxon>
        <taxon>Clonostachys</taxon>
    </lineage>
</organism>
<evidence type="ECO:0000313" key="4">
    <source>
        <dbReference type="Proteomes" id="UP000766486"/>
    </source>
</evidence>
<dbReference type="InterPro" id="IPR013094">
    <property type="entry name" value="AB_hydrolase_3"/>
</dbReference>
<dbReference type="Gene3D" id="3.40.50.1820">
    <property type="entry name" value="alpha/beta hydrolase"/>
    <property type="match status" value="1"/>
</dbReference>
<evidence type="ECO:0000256" key="1">
    <source>
        <dbReference type="ARBA" id="ARBA00022801"/>
    </source>
</evidence>
<protein>
    <recommendedName>
        <fullName evidence="2">Alpha/beta hydrolase fold-3 domain-containing protein</fullName>
    </recommendedName>
</protein>
<evidence type="ECO:0000259" key="2">
    <source>
        <dbReference type="Pfam" id="PF07859"/>
    </source>
</evidence>
<keyword evidence="1" id="KW-0378">Hydrolase</keyword>
<accession>A0ABY6U3P0</accession>
<dbReference type="PANTHER" id="PTHR48081:SF8">
    <property type="entry name" value="ALPHA_BETA HYDROLASE FOLD-3 DOMAIN-CONTAINING PROTEIN-RELATED"/>
    <property type="match status" value="1"/>
</dbReference>